<keyword evidence="4 6" id="KW-0472">Membrane</keyword>
<evidence type="ECO:0000256" key="2">
    <source>
        <dbReference type="ARBA" id="ARBA00022692"/>
    </source>
</evidence>
<feature type="transmembrane region" description="Helical" evidence="6">
    <location>
        <begin position="199"/>
        <end position="220"/>
    </location>
</feature>
<accession>A0A8H6G6K7</accession>
<dbReference type="PANTHER" id="PTHR33048">
    <property type="entry name" value="PTH11-LIKE INTEGRAL MEMBRANE PROTEIN (AFU_ORTHOLOGUE AFUA_5G11245)"/>
    <property type="match status" value="1"/>
</dbReference>
<evidence type="ECO:0000256" key="4">
    <source>
        <dbReference type="ARBA" id="ARBA00023136"/>
    </source>
</evidence>
<comment type="subcellular location">
    <subcellularLocation>
        <location evidence="1">Membrane</location>
        <topology evidence="1">Multi-pass membrane protein</topology>
    </subcellularLocation>
</comment>
<dbReference type="InterPro" id="IPR049326">
    <property type="entry name" value="Rhodopsin_dom_fungi"/>
</dbReference>
<feature type="transmembrane region" description="Helical" evidence="6">
    <location>
        <begin position="48"/>
        <end position="68"/>
    </location>
</feature>
<dbReference type="GO" id="GO:0016020">
    <property type="term" value="C:membrane"/>
    <property type="evidence" value="ECO:0007669"/>
    <property type="project" value="UniProtKB-SubCell"/>
</dbReference>
<feature type="transmembrane region" description="Helical" evidence="6">
    <location>
        <begin position="16"/>
        <end position="36"/>
    </location>
</feature>
<sequence>MTQSSLSRHSLHVGEVFTLALGFGISTLAVCARIYTKMRLTKTMMKEDYFSLLAWLFFLAYIALAVVIGKSDGSIEHIAYLSSIESAIYCPIMVAVKISILLQYITLFVAHRGTNFHYFVQGLIWTNILYYTIITLLYLFECTPRQKLWDPTTPGHCFGRDQLGVASGIINVISDFSILILPLPIIWRLQISWYKKSRVIAVFGFGLFACFASVLRLVYSSELIHVPSINPAYQLDVDRIGLWAFAEIAIGIIVGCLPVLPRLFKHLVFKEAGSSSRFKILSTSSRTSWRRLFRKSTTPELTSKDSSYFNRKSLRSKESSRSTGAPYIETPILTRNSFQLSENNLPRIPSPVFDKEYSAAALRIATFGPGGKGYVENGRIIDVESGIRAGWN</sequence>
<organism evidence="8 9">
    <name type="scientific">Letharia columbiana</name>
    <dbReference type="NCBI Taxonomy" id="112416"/>
    <lineage>
        <taxon>Eukaryota</taxon>
        <taxon>Fungi</taxon>
        <taxon>Dikarya</taxon>
        <taxon>Ascomycota</taxon>
        <taxon>Pezizomycotina</taxon>
        <taxon>Lecanoromycetes</taxon>
        <taxon>OSLEUM clade</taxon>
        <taxon>Lecanoromycetidae</taxon>
        <taxon>Lecanorales</taxon>
        <taxon>Lecanorineae</taxon>
        <taxon>Parmeliaceae</taxon>
        <taxon>Letharia</taxon>
    </lineage>
</organism>
<evidence type="ECO:0000313" key="9">
    <source>
        <dbReference type="Proteomes" id="UP000578531"/>
    </source>
</evidence>
<dbReference type="AlphaFoldDB" id="A0A8H6G6K7"/>
<proteinExistence type="inferred from homology"/>
<dbReference type="OrthoDB" id="5342292at2759"/>
<gene>
    <name evidence="8" type="ORF">HO173_000156</name>
</gene>
<feature type="transmembrane region" description="Helical" evidence="6">
    <location>
        <begin position="168"/>
        <end position="187"/>
    </location>
</feature>
<dbReference type="GeneID" id="59281836"/>
<dbReference type="PANTHER" id="PTHR33048:SF47">
    <property type="entry name" value="INTEGRAL MEMBRANE PROTEIN-RELATED"/>
    <property type="match status" value="1"/>
</dbReference>
<evidence type="ECO:0000256" key="5">
    <source>
        <dbReference type="ARBA" id="ARBA00038359"/>
    </source>
</evidence>
<keyword evidence="9" id="KW-1185">Reference proteome</keyword>
<evidence type="ECO:0000313" key="8">
    <source>
        <dbReference type="EMBL" id="KAF6241446.1"/>
    </source>
</evidence>
<feature type="transmembrane region" description="Helical" evidence="6">
    <location>
        <begin position="122"/>
        <end position="140"/>
    </location>
</feature>
<evidence type="ECO:0000259" key="7">
    <source>
        <dbReference type="Pfam" id="PF20684"/>
    </source>
</evidence>
<keyword evidence="3 6" id="KW-1133">Transmembrane helix</keyword>
<feature type="transmembrane region" description="Helical" evidence="6">
    <location>
        <begin position="240"/>
        <end position="260"/>
    </location>
</feature>
<comment type="similarity">
    <text evidence="5">Belongs to the SAT4 family.</text>
</comment>
<dbReference type="InterPro" id="IPR052337">
    <property type="entry name" value="SAT4-like"/>
</dbReference>
<feature type="transmembrane region" description="Helical" evidence="6">
    <location>
        <begin position="88"/>
        <end position="110"/>
    </location>
</feature>
<evidence type="ECO:0000256" key="1">
    <source>
        <dbReference type="ARBA" id="ARBA00004141"/>
    </source>
</evidence>
<protein>
    <recommendedName>
        <fullName evidence="7">Rhodopsin domain-containing protein</fullName>
    </recommendedName>
</protein>
<evidence type="ECO:0000256" key="3">
    <source>
        <dbReference type="ARBA" id="ARBA00022989"/>
    </source>
</evidence>
<name>A0A8H6G6K7_9LECA</name>
<reference evidence="8 9" key="1">
    <citation type="journal article" date="2020" name="Genomics">
        <title>Complete, high-quality genomes from long-read metagenomic sequencing of two wolf lichen thalli reveals enigmatic genome architecture.</title>
        <authorList>
            <person name="McKenzie S.K."/>
            <person name="Walston R.F."/>
            <person name="Allen J.L."/>
        </authorList>
    </citation>
    <scope>NUCLEOTIDE SEQUENCE [LARGE SCALE GENOMIC DNA]</scope>
    <source>
        <strain evidence="8">WasteWater2</strain>
    </source>
</reference>
<dbReference type="RefSeq" id="XP_037170686.1">
    <property type="nucleotide sequence ID" value="XM_037302107.1"/>
</dbReference>
<dbReference type="Pfam" id="PF20684">
    <property type="entry name" value="Fung_rhodopsin"/>
    <property type="match status" value="1"/>
</dbReference>
<evidence type="ECO:0000256" key="6">
    <source>
        <dbReference type="SAM" id="Phobius"/>
    </source>
</evidence>
<dbReference type="Proteomes" id="UP000578531">
    <property type="component" value="Unassembled WGS sequence"/>
</dbReference>
<dbReference type="EMBL" id="JACCJC010000001">
    <property type="protein sequence ID" value="KAF6241446.1"/>
    <property type="molecule type" value="Genomic_DNA"/>
</dbReference>
<feature type="domain" description="Rhodopsin" evidence="7">
    <location>
        <begin position="32"/>
        <end position="265"/>
    </location>
</feature>
<comment type="caution">
    <text evidence="8">The sequence shown here is derived from an EMBL/GenBank/DDBJ whole genome shotgun (WGS) entry which is preliminary data.</text>
</comment>
<keyword evidence="2 6" id="KW-0812">Transmembrane</keyword>